<evidence type="ECO:0000256" key="1">
    <source>
        <dbReference type="SAM" id="MobiDB-lite"/>
    </source>
</evidence>
<organism evidence="2 3">
    <name type="scientific">Mesorhizobium hungaricum</name>
    <dbReference type="NCBI Taxonomy" id="1566387"/>
    <lineage>
        <taxon>Bacteria</taxon>
        <taxon>Pseudomonadati</taxon>
        <taxon>Pseudomonadota</taxon>
        <taxon>Alphaproteobacteria</taxon>
        <taxon>Hyphomicrobiales</taxon>
        <taxon>Phyllobacteriaceae</taxon>
        <taxon>Mesorhizobium</taxon>
    </lineage>
</organism>
<proteinExistence type="predicted"/>
<feature type="compositionally biased region" description="Polar residues" evidence="1">
    <location>
        <begin position="74"/>
        <end position="84"/>
    </location>
</feature>
<gene>
    <name evidence="2" type="ORF">QV13_23840</name>
</gene>
<dbReference type="EMBL" id="MDEO01000036">
    <property type="protein sequence ID" value="OCX12633.1"/>
    <property type="molecule type" value="Genomic_DNA"/>
</dbReference>
<dbReference type="STRING" id="1566387.QV13_23840"/>
<dbReference type="OrthoDB" id="8117382at2"/>
<dbReference type="RefSeq" id="WP_024922507.1">
    <property type="nucleotide sequence ID" value="NZ_MDEO01000036.1"/>
</dbReference>
<reference evidence="2 3" key="1">
    <citation type="submission" date="2016-08" db="EMBL/GenBank/DDBJ databases">
        <title>Whole genome sequence of Mesorhizobium sp. strain UASWS1009 isolated from industrial sewage.</title>
        <authorList>
            <person name="Crovadore J."/>
            <person name="Calmin G."/>
            <person name="Chablais R."/>
            <person name="Cochard B."/>
            <person name="Lefort F."/>
        </authorList>
    </citation>
    <scope>NUCLEOTIDE SEQUENCE [LARGE SCALE GENOMIC DNA]</scope>
    <source>
        <strain evidence="2 3">UASWS1009</strain>
    </source>
</reference>
<evidence type="ECO:0000313" key="3">
    <source>
        <dbReference type="Proteomes" id="UP000094412"/>
    </source>
</evidence>
<dbReference type="Proteomes" id="UP000094412">
    <property type="component" value="Unassembled WGS sequence"/>
</dbReference>
<feature type="region of interest" description="Disordered" evidence="1">
    <location>
        <begin position="50"/>
        <end position="93"/>
    </location>
</feature>
<evidence type="ECO:0000313" key="2">
    <source>
        <dbReference type="EMBL" id="OCX12633.1"/>
    </source>
</evidence>
<accession>A0A1C2DD55</accession>
<sequence length="161" mass="17577">MIPTIVHRYSIPTADALRTLLDISDCEKVDVFIIGENLVFDVIAPAAETPGQKPGSAAQAQAEEKPDFPAAEQSGETSPGASEQTEPELKGGPLARRAAMMCQERGFWTFSETGSAEEAADWLREICGVTSRAMLDHDERAAGEFNRIDGRYRLWIAGYDD</sequence>
<name>A0A1C2DD55_9HYPH</name>
<protein>
    <submittedName>
        <fullName evidence="2">Uncharacterized protein</fullName>
    </submittedName>
</protein>
<comment type="caution">
    <text evidence="2">The sequence shown here is derived from an EMBL/GenBank/DDBJ whole genome shotgun (WGS) entry which is preliminary data.</text>
</comment>
<dbReference type="AlphaFoldDB" id="A0A1C2DD55"/>
<keyword evidence="3" id="KW-1185">Reference proteome</keyword>